<proteinExistence type="predicted"/>
<comment type="caution">
    <text evidence="2">The sequence shown here is derived from an EMBL/GenBank/DDBJ whole genome shotgun (WGS) entry which is preliminary data.</text>
</comment>
<dbReference type="EMBL" id="FXUL01000016">
    <property type="protein sequence ID" value="SMP70881.1"/>
    <property type="molecule type" value="Genomic_DNA"/>
</dbReference>
<dbReference type="Proteomes" id="UP001158049">
    <property type="component" value="Unassembled WGS sequence"/>
</dbReference>
<reference evidence="2 3" key="1">
    <citation type="submission" date="2017-05" db="EMBL/GenBank/DDBJ databases">
        <authorList>
            <person name="Varghese N."/>
            <person name="Submissions S."/>
        </authorList>
    </citation>
    <scope>NUCLEOTIDE SEQUENCE [LARGE SCALE GENOMIC DNA]</scope>
    <source>
        <strain evidence="2 3">DSM 26001</strain>
    </source>
</reference>
<accession>A0ABY1QHH0</accession>
<name>A0ABY1QHH0_9BURK</name>
<keyword evidence="3" id="KW-1185">Reference proteome</keyword>
<organism evidence="2 3">
    <name type="scientific">Noviherbaspirillum suwonense</name>
    <dbReference type="NCBI Taxonomy" id="1224511"/>
    <lineage>
        <taxon>Bacteria</taxon>
        <taxon>Pseudomonadati</taxon>
        <taxon>Pseudomonadota</taxon>
        <taxon>Betaproteobacteria</taxon>
        <taxon>Burkholderiales</taxon>
        <taxon>Oxalobacteraceae</taxon>
        <taxon>Noviherbaspirillum</taxon>
    </lineage>
</organism>
<feature type="compositionally biased region" description="Low complexity" evidence="1">
    <location>
        <begin position="61"/>
        <end position="80"/>
    </location>
</feature>
<gene>
    <name evidence="2" type="ORF">SAMN06295970_116108</name>
</gene>
<sequence length="124" mass="13054">MGKLRGVLPGSAARGFYEVPLAKIKACHSNRFPARTANSTWPVRAARPAQGRILQATADRPAAPAHPHGPANAPPAGGNPVLQKMCRMPTVKPLDVAPGAWLLEPPLDASPTVKAAAELFLMRP</sequence>
<evidence type="ECO:0000256" key="1">
    <source>
        <dbReference type="SAM" id="MobiDB-lite"/>
    </source>
</evidence>
<evidence type="ECO:0000313" key="3">
    <source>
        <dbReference type="Proteomes" id="UP001158049"/>
    </source>
</evidence>
<feature type="region of interest" description="Disordered" evidence="1">
    <location>
        <begin position="55"/>
        <end position="83"/>
    </location>
</feature>
<protein>
    <submittedName>
        <fullName evidence="2">Uncharacterized protein</fullName>
    </submittedName>
</protein>
<evidence type="ECO:0000313" key="2">
    <source>
        <dbReference type="EMBL" id="SMP70881.1"/>
    </source>
</evidence>